<dbReference type="InterPro" id="IPR011989">
    <property type="entry name" value="ARM-like"/>
</dbReference>
<dbReference type="EMBL" id="BTGU01022353">
    <property type="protein sequence ID" value="GMN75447.1"/>
    <property type="molecule type" value="Genomic_DNA"/>
</dbReference>
<evidence type="ECO:0000313" key="3">
    <source>
        <dbReference type="Proteomes" id="UP001187192"/>
    </source>
</evidence>
<accession>A0AA88EI80</accession>
<dbReference type="EMBL" id="BTGU01021531">
    <property type="protein sequence ID" value="GMN75715.1"/>
    <property type="molecule type" value="Genomic_DNA"/>
</dbReference>
<dbReference type="Gene3D" id="1.25.10.10">
    <property type="entry name" value="Leucine-rich Repeat Variant"/>
    <property type="match status" value="1"/>
</dbReference>
<gene>
    <name evidence="2" type="ORF">TIFTF001_056648</name>
    <name evidence="1" type="ORF">TIFTF001_056847</name>
</gene>
<evidence type="ECO:0000313" key="2">
    <source>
        <dbReference type="EMBL" id="GMN75715.1"/>
    </source>
</evidence>
<dbReference type="Proteomes" id="UP001187192">
    <property type="component" value="Unassembled WGS sequence"/>
</dbReference>
<organism evidence="1 3">
    <name type="scientific">Ficus carica</name>
    <name type="common">Common fig</name>
    <dbReference type="NCBI Taxonomy" id="3494"/>
    <lineage>
        <taxon>Eukaryota</taxon>
        <taxon>Viridiplantae</taxon>
        <taxon>Streptophyta</taxon>
        <taxon>Embryophyta</taxon>
        <taxon>Tracheophyta</taxon>
        <taxon>Spermatophyta</taxon>
        <taxon>Magnoliopsida</taxon>
        <taxon>eudicotyledons</taxon>
        <taxon>Gunneridae</taxon>
        <taxon>Pentapetalae</taxon>
        <taxon>rosids</taxon>
        <taxon>fabids</taxon>
        <taxon>Rosales</taxon>
        <taxon>Moraceae</taxon>
        <taxon>Ficeae</taxon>
        <taxon>Ficus</taxon>
    </lineage>
</organism>
<dbReference type="Pfam" id="PF16186">
    <property type="entry name" value="Arm_3"/>
    <property type="match status" value="1"/>
</dbReference>
<protein>
    <submittedName>
        <fullName evidence="1">Uncharacterized protein</fullName>
    </submittedName>
</protein>
<comment type="caution">
    <text evidence="1">The sequence shown here is derived from an EMBL/GenBank/DDBJ whole genome shotgun (WGS) entry which is preliminary data.</text>
</comment>
<proteinExistence type="predicted"/>
<reference evidence="1" key="1">
    <citation type="submission" date="2023-07" db="EMBL/GenBank/DDBJ databases">
        <title>draft genome sequence of fig (Ficus carica).</title>
        <authorList>
            <person name="Takahashi T."/>
            <person name="Nishimura K."/>
        </authorList>
    </citation>
    <scope>NUCLEOTIDE SEQUENCE</scope>
</reference>
<evidence type="ECO:0000313" key="1">
    <source>
        <dbReference type="EMBL" id="GMN75447.1"/>
    </source>
</evidence>
<dbReference type="AlphaFoldDB" id="A0AA88EI80"/>
<keyword evidence="3" id="KW-1185">Reference proteome</keyword>
<sequence>MPNGEGPKLVEQEDGIDAMERFQFHENEDLRNMANGLVDKYFGEEYGLDG</sequence>
<name>A0AA88EI80_FICCA</name>
<dbReference type="InterPro" id="IPR032413">
    <property type="entry name" value="Arm_3"/>
</dbReference>